<dbReference type="FunFam" id="3.40.50.300:FF:000888">
    <property type="entry name" value="GPN-loop GTPase 1"/>
    <property type="match status" value="1"/>
</dbReference>
<accession>A0A316V6L0</accession>
<comment type="similarity">
    <text evidence="3">Belongs to the GPN-loop GTPase family.</text>
</comment>
<evidence type="ECO:0000256" key="8">
    <source>
        <dbReference type="ARBA" id="ARBA00023054"/>
    </source>
</evidence>
<evidence type="ECO:0000256" key="3">
    <source>
        <dbReference type="ARBA" id="ARBA00005290"/>
    </source>
</evidence>
<dbReference type="GO" id="GO:0005634">
    <property type="term" value="C:nucleus"/>
    <property type="evidence" value="ECO:0007669"/>
    <property type="project" value="UniProtKB-SubCell"/>
</dbReference>
<dbReference type="EMBL" id="KZ819662">
    <property type="protein sequence ID" value="PWN31085.1"/>
    <property type="molecule type" value="Genomic_DNA"/>
</dbReference>
<dbReference type="Pfam" id="PF03029">
    <property type="entry name" value="ATP_bind_1"/>
    <property type="match status" value="1"/>
</dbReference>
<evidence type="ECO:0000256" key="7">
    <source>
        <dbReference type="ARBA" id="ARBA00022801"/>
    </source>
</evidence>
<evidence type="ECO:0000256" key="9">
    <source>
        <dbReference type="ARBA" id="ARBA00023134"/>
    </source>
</evidence>
<dbReference type="InterPro" id="IPR027417">
    <property type="entry name" value="P-loop_NTPase"/>
</dbReference>
<dbReference type="GO" id="GO:0003924">
    <property type="term" value="F:GTPase activity"/>
    <property type="evidence" value="ECO:0007669"/>
    <property type="project" value="InterPro"/>
</dbReference>
<keyword evidence="16" id="KW-1185">Reference proteome</keyword>
<feature type="region of interest" description="Disordered" evidence="14">
    <location>
        <begin position="58"/>
        <end position="77"/>
    </location>
</feature>
<evidence type="ECO:0000256" key="10">
    <source>
        <dbReference type="ARBA" id="ARBA00023242"/>
    </source>
</evidence>
<keyword evidence="5" id="KW-0963">Cytoplasm</keyword>
<gene>
    <name evidence="15" type="ORF">BDZ90DRAFT_230081</name>
</gene>
<feature type="compositionally biased region" description="Low complexity" evidence="14">
    <location>
        <begin position="1"/>
        <end position="17"/>
    </location>
</feature>
<evidence type="ECO:0000256" key="5">
    <source>
        <dbReference type="ARBA" id="ARBA00022490"/>
    </source>
</evidence>
<name>A0A316V6L0_9BASI</name>
<evidence type="ECO:0000256" key="12">
    <source>
        <dbReference type="ARBA" id="ARBA00083137"/>
    </source>
</evidence>
<dbReference type="CDD" id="cd17870">
    <property type="entry name" value="GPN1"/>
    <property type="match status" value="1"/>
</dbReference>
<dbReference type="Gene3D" id="3.40.50.300">
    <property type="entry name" value="P-loop containing nucleotide triphosphate hydrolases"/>
    <property type="match status" value="1"/>
</dbReference>
<protein>
    <recommendedName>
        <fullName evidence="4">GPN-loop GTPase 1</fullName>
    </recommendedName>
    <alternativeName>
        <fullName evidence="12">XPA-binding protein 1 homolog</fullName>
    </alternativeName>
</protein>
<evidence type="ECO:0000256" key="6">
    <source>
        <dbReference type="ARBA" id="ARBA00022741"/>
    </source>
</evidence>
<feature type="compositionally biased region" description="Low complexity" evidence="14">
    <location>
        <begin position="63"/>
        <end position="77"/>
    </location>
</feature>
<feature type="region of interest" description="Disordered" evidence="14">
    <location>
        <begin position="1"/>
        <end position="25"/>
    </location>
</feature>
<dbReference type="InterPro" id="IPR030230">
    <property type="entry name" value="Gpn1/Npa3/XAB1"/>
</dbReference>
<dbReference type="SUPFAM" id="SSF52540">
    <property type="entry name" value="P-loop containing nucleoside triphosphate hydrolases"/>
    <property type="match status" value="1"/>
</dbReference>
<proteinExistence type="inferred from homology"/>
<feature type="region of interest" description="Disordered" evidence="14">
    <location>
        <begin position="354"/>
        <end position="385"/>
    </location>
</feature>
<dbReference type="OrthoDB" id="243313at2759"/>
<evidence type="ECO:0000256" key="13">
    <source>
        <dbReference type="SAM" id="Coils"/>
    </source>
</evidence>
<comment type="function">
    <text evidence="11">Small GTPase required for proper nuclear import of RNA polymerase II (RNAPII). May act at an RNAP assembly step prior to nuclear import.</text>
</comment>
<dbReference type="InterPro" id="IPR004130">
    <property type="entry name" value="Gpn"/>
</dbReference>
<evidence type="ECO:0000313" key="16">
    <source>
        <dbReference type="Proteomes" id="UP000245884"/>
    </source>
</evidence>
<evidence type="ECO:0000256" key="4">
    <source>
        <dbReference type="ARBA" id="ARBA00014579"/>
    </source>
</evidence>
<feature type="compositionally biased region" description="Basic and acidic residues" evidence="14">
    <location>
        <begin position="445"/>
        <end position="457"/>
    </location>
</feature>
<evidence type="ECO:0000256" key="14">
    <source>
        <dbReference type="SAM" id="MobiDB-lite"/>
    </source>
</evidence>
<dbReference type="RefSeq" id="XP_025365697.1">
    <property type="nucleotide sequence ID" value="XM_025505330.1"/>
</dbReference>
<dbReference type="GeneID" id="37027153"/>
<keyword evidence="9" id="KW-0342">GTP-binding</keyword>
<evidence type="ECO:0000256" key="1">
    <source>
        <dbReference type="ARBA" id="ARBA00004123"/>
    </source>
</evidence>
<dbReference type="AlphaFoldDB" id="A0A316V6L0"/>
<evidence type="ECO:0000313" key="15">
    <source>
        <dbReference type="EMBL" id="PWN31085.1"/>
    </source>
</evidence>
<feature type="compositionally biased region" description="Low complexity" evidence="14">
    <location>
        <begin position="354"/>
        <end position="366"/>
    </location>
</feature>
<keyword evidence="8 13" id="KW-0175">Coiled coil</keyword>
<evidence type="ECO:0000256" key="2">
    <source>
        <dbReference type="ARBA" id="ARBA00004496"/>
    </source>
</evidence>
<dbReference type="STRING" id="1569628.A0A316V6L0"/>
<feature type="region of interest" description="Disordered" evidence="14">
    <location>
        <begin position="417"/>
        <end position="457"/>
    </location>
</feature>
<dbReference type="Proteomes" id="UP000245884">
    <property type="component" value="Unassembled WGS sequence"/>
</dbReference>
<dbReference type="PANTHER" id="PTHR21231">
    <property type="entry name" value="XPA-BINDING PROTEIN 1-RELATED"/>
    <property type="match status" value="1"/>
</dbReference>
<dbReference type="PANTHER" id="PTHR21231:SF8">
    <property type="entry name" value="GPN-LOOP GTPASE 1"/>
    <property type="match status" value="1"/>
</dbReference>
<sequence>MASASSSTTPAAGSSRSNQDAELLPPIPKSNAILVIGMAGSGKSTLAGALSRHLEAEAAKRNPSAASSDPSASSSDASYLVNLDPAVSTLNYEPNVDIRDTVDYKRVMDEYNLGPNGGILTALNLFTTKFDQVMGILEGRSNEVDNIILDTPGQIEIFTWSASGTIITDSLASALPTCIAYVVDTPRTTAPATFMSNMLYACSIMYKTKLPFIIVFNKEDEQDAGFAREWMEDFEAFQEALNKGNATDQVDVGRGNPRARGAAGQEGEASYMNSLVNSMALLLEEFYNSIRAVSVSSLTGSGMPSFLSAVQEARQEYVDEYRPELEALRASRKQKQEERKKREVEKMMRDLRVKPSGKAAPKAATGARGGGGEVDDDDEEDPRITRMADRMRVPGYEGDGLIMEPDDDDVLLQTHGAAQTQAGQVPRRGGAQRGEGEDLASVGQRRREEQLARARLG</sequence>
<organism evidence="15 16">
    <name type="scientific">Jaminaea rosea</name>
    <dbReference type="NCBI Taxonomy" id="1569628"/>
    <lineage>
        <taxon>Eukaryota</taxon>
        <taxon>Fungi</taxon>
        <taxon>Dikarya</taxon>
        <taxon>Basidiomycota</taxon>
        <taxon>Ustilaginomycotina</taxon>
        <taxon>Exobasidiomycetes</taxon>
        <taxon>Microstromatales</taxon>
        <taxon>Microstromatales incertae sedis</taxon>
        <taxon>Jaminaea</taxon>
    </lineage>
</organism>
<dbReference type="GO" id="GO:0005737">
    <property type="term" value="C:cytoplasm"/>
    <property type="evidence" value="ECO:0007669"/>
    <property type="project" value="UniProtKB-SubCell"/>
</dbReference>
<keyword evidence="6" id="KW-0547">Nucleotide-binding</keyword>
<feature type="coiled-coil region" evidence="13">
    <location>
        <begin position="325"/>
        <end position="354"/>
    </location>
</feature>
<dbReference type="GO" id="GO:0005525">
    <property type="term" value="F:GTP binding"/>
    <property type="evidence" value="ECO:0007669"/>
    <property type="project" value="UniProtKB-KW"/>
</dbReference>
<evidence type="ECO:0000256" key="11">
    <source>
        <dbReference type="ARBA" id="ARBA00055682"/>
    </source>
</evidence>
<keyword evidence="10" id="KW-0539">Nucleus</keyword>
<reference evidence="15 16" key="1">
    <citation type="journal article" date="2018" name="Mol. Biol. Evol.">
        <title>Broad Genomic Sampling Reveals a Smut Pathogenic Ancestry of the Fungal Clade Ustilaginomycotina.</title>
        <authorList>
            <person name="Kijpornyongpan T."/>
            <person name="Mondo S.J."/>
            <person name="Barry K."/>
            <person name="Sandor L."/>
            <person name="Lee J."/>
            <person name="Lipzen A."/>
            <person name="Pangilinan J."/>
            <person name="LaButti K."/>
            <person name="Hainaut M."/>
            <person name="Henrissat B."/>
            <person name="Grigoriev I.V."/>
            <person name="Spatafora J.W."/>
            <person name="Aime M.C."/>
        </authorList>
    </citation>
    <scope>NUCLEOTIDE SEQUENCE [LARGE SCALE GENOMIC DNA]</scope>
    <source>
        <strain evidence="15 16">MCA 5214</strain>
    </source>
</reference>
<comment type="subcellular location">
    <subcellularLocation>
        <location evidence="2">Cytoplasm</location>
    </subcellularLocation>
    <subcellularLocation>
        <location evidence="1">Nucleus</location>
    </subcellularLocation>
</comment>
<keyword evidence="7" id="KW-0378">Hydrolase</keyword>